<dbReference type="RefSeq" id="WP_222876538.1">
    <property type="nucleotide sequence ID" value="NZ_AP023361.1"/>
</dbReference>
<protein>
    <submittedName>
        <fullName evidence="2">Uncharacterized protein</fullName>
    </submittedName>
</protein>
<sequence length="56" mass="6582">MKTPNTFTKAPKRKAEKAKRVQLSDEAKKAYEEMMQKRDAEQKQYGTHLDPGMRRV</sequence>
<feature type="compositionally biased region" description="Basic and acidic residues" evidence="1">
    <location>
        <begin position="18"/>
        <end position="42"/>
    </location>
</feature>
<feature type="region of interest" description="Disordered" evidence="1">
    <location>
        <begin position="1"/>
        <end position="56"/>
    </location>
</feature>
<accession>A0A6S6QRG6</accession>
<proteinExistence type="predicted"/>
<dbReference type="AlphaFoldDB" id="A0A6S6QRG6"/>
<evidence type="ECO:0000313" key="2">
    <source>
        <dbReference type="EMBL" id="BCJ89862.1"/>
    </source>
</evidence>
<gene>
    <name evidence="2" type="ORF">IZ6_05970</name>
</gene>
<evidence type="ECO:0000313" key="3">
    <source>
        <dbReference type="Proteomes" id="UP000515317"/>
    </source>
</evidence>
<reference evidence="2 3" key="1">
    <citation type="submission" date="2020-08" db="EMBL/GenBank/DDBJ databases">
        <title>Genome sequence of Rhizobiales bacterium strain IZ6.</title>
        <authorList>
            <person name="Nakai R."/>
            <person name="Naganuma T."/>
        </authorList>
    </citation>
    <scope>NUCLEOTIDE SEQUENCE [LARGE SCALE GENOMIC DNA]</scope>
    <source>
        <strain evidence="2 3">IZ6</strain>
    </source>
</reference>
<dbReference type="Proteomes" id="UP000515317">
    <property type="component" value="Chromosome"/>
</dbReference>
<keyword evidence="3" id="KW-1185">Reference proteome</keyword>
<name>A0A6S6QRG6_9HYPH</name>
<dbReference type="EMBL" id="AP023361">
    <property type="protein sequence ID" value="BCJ89862.1"/>
    <property type="molecule type" value="Genomic_DNA"/>
</dbReference>
<dbReference type="KEGG" id="tso:IZ6_05970"/>
<evidence type="ECO:0000256" key="1">
    <source>
        <dbReference type="SAM" id="MobiDB-lite"/>
    </source>
</evidence>
<organism evidence="2 3">
    <name type="scientific">Terrihabitans soli</name>
    <dbReference type="NCBI Taxonomy" id="708113"/>
    <lineage>
        <taxon>Bacteria</taxon>
        <taxon>Pseudomonadati</taxon>
        <taxon>Pseudomonadota</taxon>
        <taxon>Alphaproteobacteria</taxon>
        <taxon>Hyphomicrobiales</taxon>
        <taxon>Terrihabitans</taxon>
    </lineage>
</organism>